<dbReference type="EMBL" id="DS028130">
    <property type="protein sequence ID" value="EEY54871.1"/>
    <property type="molecule type" value="Genomic_DNA"/>
</dbReference>
<dbReference type="Proteomes" id="UP000006643">
    <property type="component" value="Unassembled WGS sequence"/>
</dbReference>
<dbReference type="VEuPathDB" id="FungiDB:PITG_08433"/>
<dbReference type="OrthoDB" id="78568at2759"/>
<dbReference type="GeneID" id="9475123"/>
<gene>
    <name evidence="1" type="ORF">PITG_08433</name>
</gene>
<dbReference type="HOGENOM" id="CLU_1942195_0_0_1"/>
<evidence type="ECO:0000313" key="2">
    <source>
        <dbReference type="Proteomes" id="UP000006643"/>
    </source>
</evidence>
<accession>D0NAL3</accession>
<dbReference type="RefSeq" id="XP_002903816.1">
    <property type="nucleotide sequence ID" value="XM_002903770.1"/>
</dbReference>
<dbReference type="AlphaFoldDB" id="D0NAL3"/>
<dbReference type="InParanoid" id="D0NAL3"/>
<organism evidence="1 2">
    <name type="scientific">Phytophthora infestans (strain T30-4)</name>
    <name type="common">Potato late blight agent</name>
    <dbReference type="NCBI Taxonomy" id="403677"/>
    <lineage>
        <taxon>Eukaryota</taxon>
        <taxon>Sar</taxon>
        <taxon>Stramenopiles</taxon>
        <taxon>Oomycota</taxon>
        <taxon>Peronosporomycetes</taxon>
        <taxon>Peronosporales</taxon>
        <taxon>Peronosporaceae</taxon>
        <taxon>Phytophthora</taxon>
    </lineage>
</organism>
<reference evidence="2" key="1">
    <citation type="journal article" date="2009" name="Nature">
        <title>Genome sequence and analysis of the Irish potato famine pathogen Phytophthora infestans.</title>
        <authorList>
            <consortium name="The Broad Institute Genome Sequencing Platform"/>
            <person name="Haas B.J."/>
            <person name="Kamoun S."/>
            <person name="Zody M.C."/>
            <person name="Jiang R.H."/>
            <person name="Handsaker R.E."/>
            <person name="Cano L.M."/>
            <person name="Grabherr M."/>
            <person name="Kodira C.D."/>
            <person name="Raffaele S."/>
            <person name="Torto-Alalibo T."/>
            <person name="Bozkurt T.O."/>
            <person name="Ah-Fong A.M."/>
            <person name="Alvarado L."/>
            <person name="Anderson V.L."/>
            <person name="Armstrong M.R."/>
            <person name="Avrova A."/>
            <person name="Baxter L."/>
            <person name="Beynon J."/>
            <person name="Boevink P.C."/>
            <person name="Bollmann S.R."/>
            <person name="Bos J.I."/>
            <person name="Bulone V."/>
            <person name="Cai G."/>
            <person name="Cakir C."/>
            <person name="Carrington J.C."/>
            <person name="Chawner M."/>
            <person name="Conti L."/>
            <person name="Costanzo S."/>
            <person name="Ewan R."/>
            <person name="Fahlgren N."/>
            <person name="Fischbach M.A."/>
            <person name="Fugelstad J."/>
            <person name="Gilroy E.M."/>
            <person name="Gnerre S."/>
            <person name="Green P.J."/>
            <person name="Grenville-Briggs L.J."/>
            <person name="Griffith J."/>
            <person name="Grunwald N.J."/>
            <person name="Horn K."/>
            <person name="Horner N.R."/>
            <person name="Hu C.H."/>
            <person name="Huitema E."/>
            <person name="Jeong D.H."/>
            <person name="Jones A.M."/>
            <person name="Jones J.D."/>
            <person name="Jones R.W."/>
            <person name="Karlsson E.K."/>
            <person name="Kunjeti S.G."/>
            <person name="Lamour K."/>
            <person name="Liu Z."/>
            <person name="Ma L."/>
            <person name="Maclean D."/>
            <person name="Chibucos M.C."/>
            <person name="McDonald H."/>
            <person name="McWalters J."/>
            <person name="Meijer H.J."/>
            <person name="Morgan W."/>
            <person name="Morris P.F."/>
            <person name="Munro C.A."/>
            <person name="O'Neill K."/>
            <person name="Ospina-Giraldo M."/>
            <person name="Pinzon A."/>
            <person name="Pritchard L."/>
            <person name="Ramsahoye B."/>
            <person name="Ren Q."/>
            <person name="Restrepo S."/>
            <person name="Roy S."/>
            <person name="Sadanandom A."/>
            <person name="Savidor A."/>
            <person name="Schornack S."/>
            <person name="Schwartz D.C."/>
            <person name="Schumann U.D."/>
            <person name="Schwessinger B."/>
            <person name="Seyer L."/>
            <person name="Sharpe T."/>
            <person name="Silvar C."/>
            <person name="Song J."/>
            <person name="Studholme D.J."/>
            <person name="Sykes S."/>
            <person name="Thines M."/>
            <person name="van de Vondervoort P.J."/>
            <person name="Phuntumart V."/>
            <person name="Wawra S."/>
            <person name="Weide R."/>
            <person name="Win J."/>
            <person name="Young C."/>
            <person name="Zhou S."/>
            <person name="Fry W."/>
            <person name="Meyers B.C."/>
            <person name="van West P."/>
            <person name="Ristaino J."/>
            <person name="Govers F."/>
            <person name="Birch P.R."/>
            <person name="Whisson S.C."/>
            <person name="Judelson H.S."/>
            <person name="Nusbaum C."/>
        </authorList>
    </citation>
    <scope>NUCLEOTIDE SEQUENCE [LARGE SCALE GENOMIC DNA]</scope>
    <source>
        <strain evidence="2">T30-4</strain>
    </source>
</reference>
<dbReference type="KEGG" id="pif:PITG_08433"/>
<name>D0NAL3_PHYIT</name>
<proteinExistence type="predicted"/>
<keyword evidence="2" id="KW-1185">Reference proteome</keyword>
<evidence type="ECO:0000313" key="1">
    <source>
        <dbReference type="EMBL" id="EEY54871.1"/>
    </source>
</evidence>
<sequence>MCRSANAFGIRHSHIEWRGDALRVYFAHMKKDQGEIYWATSTFDMDIRLFPGSDEYERFGKRLHCLLEDAEVSAELKRRGVSSSDIGTQSMRKGAATNCVSGSTACPSSTAVPLRRGYACWESCCWSTIE</sequence>
<protein>
    <submittedName>
        <fullName evidence="1">Uncharacterized protein</fullName>
    </submittedName>
</protein>